<dbReference type="EC" id="4.1.99.3" evidence="2"/>
<evidence type="ECO:0000259" key="11">
    <source>
        <dbReference type="PROSITE" id="PS51645"/>
    </source>
</evidence>
<evidence type="ECO:0000256" key="3">
    <source>
        <dbReference type="ARBA" id="ARBA00014046"/>
    </source>
</evidence>
<evidence type="ECO:0000256" key="9">
    <source>
        <dbReference type="PIRSR" id="PIRSR602081-2"/>
    </source>
</evidence>
<feature type="site" description="Electron transfer via tryptophanyl radical" evidence="9">
    <location>
        <position position="363"/>
    </location>
</feature>
<dbReference type="PROSITE" id="PS00691">
    <property type="entry name" value="DNA_PHOTOLYASES_1_2"/>
    <property type="match status" value="1"/>
</dbReference>
<dbReference type="InterPro" id="IPR005101">
    <property type="entry name" value="Cryptochr/Photolyase_FAD-bd"/>
</dbReference>
<dbReference type="Gene3D" id="1.10.579.10">
    <property type="entry name" value="DNA Cyclobutane Dipyrimidine Photolyase, subunit A, domain 3"/>
    <property type="match status" value="1"/>
</dbReference>
<dbReference type="Pfam" id="PF00875">
    <property type="entry name" value="DNA_photolyase"/>
    <property type="match status" value="1"/>
</dbReference>
<keyword evidence="5 8" id="KW-0274">FAD</keyword>
<evidence type="ECO:0000256" key="6">
    <source>
        <dbReference type="ARBA" id="ARBA00022991"/>
    </source>
</evidence>
<evidence type="ECO:0000313" key="12">
    <source>
        <dbReference type="EMBL" id="RPE67638.1"/>
    </source>
</evidence>
<dbReference type="PROSITE" id="PS51645">
    <property type="entry name" value="PHR_CRY_ALPHA_BETA"/>
    <property type="match status" value="1"/>
</dbReference>
<dbReference type="InterPro" id="IPR002081">
    <property type="entry name" value="Cryptochrome/DNA_photolyase_1"/>
</dbReference>
<dbReference type="PRINTS" id="PR00147">
    <property type="entry name" value="DNAPHOTLYASE"/>
</dbReference>
<keyword evidence="13" id="KW-1185">Reference proteome</keyword>
<gene>
    <name evidence="12" type="ORF">EDC62_1518</name>
</gene>
<dbReference type="Pfam" id="PF03441">
    <property type="entry name" value="FAD_binding_7"/>
    <property type="match status" value="1"/>
</dbReference>
<feature type="binding site" evidence="8">
    <location>
        <position position="273"/>
    </location>
    <ligand>
        <name>FAD</name>
        <dbReference type="ChEBI" id="CHEBI:57692"/>
    </ligand>
</feature>
<evidence type="ECO:0000256" key="2">
    <source>
        <dbReference type="ARBA" id="ARBA00013149"/>
    </source>
</evidence>
<protein>
    <recommendedName>
        <fullName evidence="3">Deoxyribodipyrimidine photo-lyase</fullName>
        <ecNumber evidence="2">4.1.99.3</ecNumber>
    </recommendedName>
</protein>
<feature type="site" description="Electron transfer via tryptophanyl radical" evidence="9">
    <location>
        <position position="386"/>
    </location>
</feature>
<evidence type="ECO:0000256" key="1">
    <source>
        <dbReference type="ARBA" id="ARBA00001932"/>
    </source>
</evidence>
<dbReference type="InterPro" id="IPR006050">
    <property type="entry name" value="DNA_photolyase_N"/>
</dbReference>
<comment type="cofactor">
    <cofactor evidence="8">
        <name>FAD</name>
        <dbReference type="ChEBI" id="CHEBI:57692"/>
    </cofactor>
    <text evidence="8">Binds 1 FAD per subunit.</text>
</comment>
<comment type="caution">
    <text evidence="12">The sequence shown here is derived from an EMBL/GenBank/DDBJ whole genome shotgun (WGS) entry which is preliminary data.</text>
</comment>
<sequence length="486" mass="54534">MWFRRDLRCNDNTALHQALRQCERVYVAFVFDRAILDPLPRQDRRVGFIHASVLALDRDLRALSPTPGVNLIVRHAHAEGAIADLAFQLGVDAVFANEDYEPEACARDERVRSALSSLGVAFHLHKDQVVFAPNEIRTQQGKPYSVFTPFKNAWLARLTEEDLEPRTAADHAASLAAPPPALQRPIPSLAEMGFEPPADEVQRLLPGSDGATQRLRDFLGRIDRYDALRDYPALKGPSYLSVHLRFGTISIRELVAAAQAAARTGAGTGATTWLSELVWREFYFQILGMYPHVVDHSFKPEYDRITWETGAEADAAFDAWCQGQTGYPLVDAGMRQLNQTGYLHNRLRMVTASFLVKNLGIDWRRGERYFAARLNDYDLAANNGGWQWCASTGCDAQPWFRIFNPVTQSERFDPEGRFIRRYVPEIAQLPNTSIHAPWKAKPVDLAAADVRLGIDYPAPIVAHEAARERTLARYAAVRGRQASTVP</sequence>
<dbReference type="EMBL" id="RKQL01000003">
    <property type="protein sequence ID" value="RPE67638.1"/>
    <property type="molecule type" value="Genomic_DNA"/>
</dbReference>
<keyword evidence="4 8" id="KW-0285">Flavoprotein</keyword>
<dbReference type="PANTHER" id="PTHR11455:SF9">
    <property type="entry name" value="CRYPTOCHROME CIRCADIAN CLOCK 5 ISOFORM X1"/>
    <property type="match status" value="1"/>
</dbReference>
<dbReference type="GO" id="GO:0071949">
    <property type="term" value="F:FAD binding"/>
    <property type="evidence" value="ECO:0007669"/>
    <property type="project" value="TreeGrafter"/>
</dbReference>
<organism evidence="12 13">
    <name type="scientific">Tibeticola sediminis</name>
    <dbReference type="NCBI Taxonomy" id="1917811"/>
    <lineage>
        <taxon>Bacteria</taxon>
        <taxon>Pseudomonadati</taxon>
        <taxon>Pseudomonadota</taxon>
        <taxon>Betaproteobacteria</taxon>
        <taxon>Burkholderiales</taxon>
        <taxon>Comamonadaceae</taxon>
        <taxon>Tibeticola</taxon>
    </lineage>
</organism>
<dbReference type="SUPFAM" id="SSF48173">
    <property type="entry name" value="Cryptochrome/photolyase FAD-binding domain"/>
    <property type="match status" value="1"/>
</dbReference>
<comment type="similarity">
    <text evidence="10">Belongs to the DNA photolyase family.</text>
</comment>
<dbReference type="InterPro" id="IPR036134">
    <property type="entry name" value="Crypto/Photolyase_FAD-like_sf"/>
</dbReference>
<dbReference type="InterPro" id="IPR036155">
    <property type="entry name" value="Crypto/Photolyase_N_sf"/>
</dbReference>
<dbReference type="GO" id="GO:0003904">
    <property type="term" value="F:deoxyribodipyrimidine photo-lyase activity"/>
    <property type="evidence" value="ECO:0007669"/>
    <property type="project" value="UniProtKB-EC"/>
</dbReference>
<keyword evidence="6 10" id="KW-0157">Chromophore</keyword>
<dbReference type="Gene3D" id="1.25.40.80">
    <property type="match status" value="1"/>
</dbReference>
<dbReference type="FunFam" id="1.10.579.10:FF:000003">
    <property type="entry name" value="Deoxyribodipyrimidine photo-lyase"/>
    <property type="match status" value="1"/>
</dbReference>
<feature type="binding site" evidence="8">
    <location>
        <begin position="276"/>
        <end position="283"/>
    </location>
    <ligand>
        <name>FAD</name>
        <dbReference type="ChEBI" id="CHEBI:57692"/>
    </ligand>
</feature>
<dbReference type="Gene3D" id="3.40.50.620">
    <property type="entry name" value="HUPs"/>
    <property type="match status" value="1"/>
</dbReference>
<evidence type="ECO:0000256" key="7">
    <source>
        <dbReference type="ARBA" id="ARBA00033999"/>
    </source>
</evidence>
<evidence type="ECO:0000256" key="10">
    <source>
        <dbReference type="RuleBase" id="RU004182"/>
    </source>
</evidence>
<name>A0A3N4UCT3_9BURK</name>
<comment type="cofactor">
    <cofactor evidence="1">
        <name>(6R)-5,10-methylene-5,6,7,8-tetrahydrofolate</name>
        <dbReference type="ChEBI" id="CHEBI:15636"/>
    </cofactor>
</comment>
<feature type="binding site" evidence="8">
    <location>
        <begin position="376"/>
        <end position="378"/>
    </location>
    <ligand>
        <name>FAD</name>
        <dbReference type="ChEBI" id="CHEBI:57692"/>
    </ligand>
</feature>
<dbReference type="AlphaFoldDB" id="A0A3N4UCT3"/>
<evidence type="ECO:0000256" key="8">
    <source>
        <dbReference type="PIRSR" id="PIRSR602081-1"/>
    </source>
</evidence>
<evidence type="ECO:0000256" key="5">
    <source>
        <dbReference type="ARBA" id="ARBA00022827"/>
    </source>
</evidence>
<feature type="binding site" evidence="8">
    <location>
        <position position="225"/>
    </location>
    <ligand>
        <name>FAD</name>
        <dbReference type="ChEBI" id="CHEBI:57692"/>
    </ligand>
</feature>
<keyword evidence="12" id="KW-0456">Lyase</keyword>
<feature type="site" description="Electron transfer via tryptophanyl radical" evidence="9">
    <location>
        <position position="307"/>
    </location>
</feature>
<accession>A0A3N4UCT3</accession>
<evidence type="ECO:0000256" key="4">
    <source>
        <dbReference type="ARBA" id="ARBA00022630"/>
    </source>
</evidence>
<dbReference type="InterPro" id="IPR018394">
    <property type="entry name" value="DNA_photolyase_1_CS_C"/>
</dbReference>
<dbReference type="GO" id="GO:0009416">
    <property type="term" value="P:response to light stimulus"/>
    <property type="evidence" value="ECO:0007669"/>
    <property type="project" value="TreeGrafter"/>
</dbReference>
<evidence type="ECO:0000313" key="13">
    <source>
        <dbReference type="Proteomes" id="UP000272193"/>
    </source>
</evidence>
<comment type="catalytic activity">
    <reaction evidence="7">
        <text>cyclobutadipyrimidine (in DNA) = 2 pyrimidine residues (in DNA).</text>
        <dbReference type="EC" id="4.1.99.3"/>
    </reaction>
</comment>
<dbReference type="GO" id="GO:0003677">
    <property type="term" value="F:DNA binding"/>
    <property type="evidence" value="ECO:0007669"/>
    <property type="project" value="TreeGrafter"/>
</dbReference>
<dbReference type="InterPro" id="IPR014729">
    <property type="entry name" value="Rossmann-like_a/b/a_fold"/>
</dbReference>
<proteinExistence type="inferred from homology"/>
<reference evidence="12 13" key="1">
    <citation type="submission" date="2018-11" db="EMBL/GenBank/DDBJ databases">
        <title>Genomic Encyclopedia of Type Strains, Phase IV (KMG-IV): sequencing the most valuable type-strain genomes for metagenomic binning, comparative biology and taxonomic classification.</title>
        <authorList>
            <person name="Goeker M."/>
        </authorList>
    </citation>
    <scope>NUCLEOTIDE SEQUENCE [LARGE SCALE GENOMIC DNA]</scope>
    <source>
        <strain evidence="12 13">DSM 101684</strain>
    </source>
</reference>
<dbReference type="GO" id="GO:0000719">
    <property type="term" value="P:photoreactive repair"/>
    <property type="evidence" value="ECO:0007669"/>
    <property type="project" value="UniProtKB-ARBA"/>
</dbReference>
<feature type="domain" description="Photolyase/cryptochrome alpha/beta" evidence="11">
    <location>
        <begin position="1"/>
        <end position="130"/>
    </location>
</feature>
<dbReference type="SUPFAM" id="SSF52425">
    <property type="entry name" value="Cryptochrome/photolyase, N-terminal domain"/>
    <property type="match status" value="1"/>
</dbReference>
<dbReference type="PANTHER" id="PTHR11455">
    <property type="entry name" value="CRYPTOCHROME"/>
    <property type="match status" value="1"/>
</dbReference>
<dbReference type="PROSITE" id="PS00394">
    <property type="entry name" value="DNA_PHOTOLYASES_1_1"/>
    <property type="match status" value="1"/>
</dbReference>
<dbReference type="Proteomes" id="UP000272193">
    <property type="component" value="Unassembled WGS sequence"/>
</dbReference>